<evidence type="ECO:0000313" key="3">
    <source>
        <dbReference type="Proteomes" id="UP000218282"/>
    </source>
</evidence>
<dbReference type="InterPro" id="IPR038283">
    <property type="entry name" value="Channel_colicin_C_sf"/>
</dbReference>
<name>A0A2A5RUN9_9LACT</name>
<evidence type="ECO:0000313" key="2">
    <source>
        <dbReference type="EMBL" id="PCS04941.1"/>
    </source>
</evidence>
<dbReference type="Gene3D" id="1.10.490.30">
    <property type="entry name" value="Colicin"/>
    <property type="match status" value="1"/>
</dbReference>
<keyword evidence="1" id="KW-0472">Membrane</keyword>
<organism evidence="2 3">
    <name type="scientific">Pseudolactococcus piscium</name>
    <dbReference type="NCBI Taxonomy" id="1364"/>
    <lineage>
        <taxon>Bacteria</taxon>
        <taxon>Bacillati</taxon>
        <taxon>Bacillota</taxon>
        <taxon>Bacilli</taxon>
        <taxon>Lactobacillales</taxon>
        <taxon>Streptococcaceae</taxon>
        <taxon>Pseudolactococcus</taxon>
    </lineage>
</organism>
<comment type="caution">
    <text evidence="2">The sequence shown here is derived from an EMBL/GenBank/DDBJ whole genome shotgun (WGS) entry which is preliminary data.</text>
</comment>
<evidence type="ECO:0000256" key="1">
    <source>
        <dbReference type="SAM" id="Phobius"/>
    </source>
</evidence>
<keyword evidence="1" id="KW-0812">Transmembrane</keyword>
<dbReference type="PANTHER" id="PTHR21525:SF9">
    <property type="entry name" value="CHANNEL_COLICIN DOMAIN-CONTAINING PROTEIN"/>
    <property type="match status" value="1"/>
</dbReference>
<dbReference type="EMBL" id="JXJW01000027">
    <property type="protein sequence ID" value="PCS04941.1"/>
    <property type="molecule type" value="Genomic_DNA"/>
</dbReference>
<dbReference type="PANTHER" id="PTHR21525">
    <property type="entry name" value="MOTILE SPERM PROTEIN"/>
    <property type="match status" value="1"/>
</dbReference>
<dbReference type="AlphaFoldDB" id="A0A2A5RUN9"/>
<sequence>MSKHKTGKFNYRGVSYFSKAGIKLKDFRGGKKSDFQFVREFSKKFEKPLDKLQNTKFVKKATSKIPSYKHSTINRDLSSSKAIKSVNKFTGSGQTFKEAGKFAKSFKIAGWVGTAVSVGSDYSELKSKGYSNGEATALTATHTAVSVAGASAGRSAGTYAGAALGSFLIPVPGVGMAVGAVVGGIVGSAIGGWFASKVNKQIDKSVKHNKKGLFGWGI</sequence>
<dbReference type="RefSeq" id="WP_096815326.1">
    <property type="nucleotide sequence ID" value="NZ_JXJW01000027.1"/>
</dbReference>
<protein>
    <submittedName>
        <fullName evidence="2">Uncharacterized protein</fullName>
    </submittedName>
</protein>
<dbReference type="SUPFAM" id="SSF56837">
    <property type="entry name" value="Colicin"/>
    <property type="match status" value="1"/>
</dbReference>
<dbReference type="Proteomes" id="UP000218282">
    <property type="component" value="Unassembled WGS sequence"/>
</dbReference>
<accession>A0A2A5RUN9</accession>
<reference evidence="2 3" key="1">
    <citation type="submission" date="2014-12" db="EMBL/GenBank/DDBJ databases">
        <title>Draft genome sequences of 10 type strains of Lactococcus.</title>
        <authorList>
            <person name="Sun Z."/>
            <person name="Zhong Z."/>
            <person name="Liu W."/>
            <person name="Zhang W."/>
            <person name="Zhang H."/>
        </authorList>
    </citation>
    <scope>NUCLEOTIDE SEQUENCE [LARGE SCALE GENOMIC DNA]</scope>
    <source>
        <strain evidence="2 3">DSM 6634</strain>
    </source>
</reference>
<feature type="transmembrane region" description="Helical" evidence="1">
    <location>
        <begin position="174"/>
        <end position="195"/>
    </location>
</feature>
<keyword evidence="3" id="KW-1185">Reference proteome</keyword>
<gene>
    <name evidence="2" type="ORF">RU86_GL001388</name>
</gene>
<proteinExistence type="predicted"/>
<keyword evidence="1" id="KW-1133">Transmembrane helix</keyword>